<dbReference type="EMBL" id="DWVP01000011">
    <property type="protein sequence ID" value="HJC84865.1"/>
    <property type="molecule type" value="Genomic_DNA"/>
</dbReference>
<sequence>MLLEFVLLSEERARPGEGLLPLRSAVVKAAHHLGEQTGTVYMSFSSSAGSGHTDGDDTTDLTDISNGSYGRDYPEVMPPDVVACLIRETPLAEPTPELLEAALDISVGAAMCWQPPHGEDVLASSPVVVAALQDAAEVVAASPHVRWWDAPLIQDALDDQWTVSWSDQPGSPATGISVCPAQQSGEQ</sequence>
<proteinExistence type="predicted"/>
<gene>
    <name evidence="2" type="ORF">H9751_04845</name>
</gene>
<accession>A0A9D2QE27</accession>
<organism evidence="2 3">
    <name type="scientific">Candidatus Corynebacterium faecigallinarum</name>
    <dbReference type="NCBI Taxonomy" id="2838528"/>
    <lineage>
        <taxon>Bacteria</taxon>
        <taxon>Bacillati</taxon>
        <taxon>Actinomycetota</taxon>
        <taxon>Actinomycetes</taxon>
        <taxon>Mycobacteriales</taxon>
        <taxon>Corynebacteriaceae</taxon>
        <taxon>Corynebacterium</taxon>
    </lineage>
</organism>
<reference evidence="2" key="2">
    <citation type="submission" date="2021-04" db="EMBL/GenBank/DDBJ databases">
        <authorList>
            <person name="Gilroy R."/>
        </authorList>
    </citation>
    <scope>NUCLEOTIDE SEQUENCE</scope>
    <source>
        <strain evidence="2">ChiHjej13B12-4958</strain>
    </source>
</reference>
<reference evidence="2" key="1">
    <citation type="journal article" date="2021" name="PeerJ">
        <title>Extensive microbial diversity within the chicken gut microbiome revealed by metagenomics and culture.</title>
        <authorList>
            <person name="Gilroy R."/>
            <person name="Ravi A."/>
            <person name="Getino M."/>
            <person name="Pursley I."/>
            <person name="Horton D.L."/>
            <person name="Alikhan N.F."/>
            <person name="Baker D."/>
            <person name="Gharbi K."/>
            <person name="Hall N."/>
            <person name="Watson M."/>
            <person name="Adriaenssens E.M."/>
            <person name="Foster-Nyarko E."/>
            <person name="Jarju S."/>
            <person name="Secka A."/>
            <person name="Antonio M."/>
            <person name="Oren A."/>
            <person name="Chaudhuri R.R."/>
            <person name="La Ragione R."/>
            <person name="Hildebrand F."/>
            <person name="Pallen M.J."/>
        </authorList>
    </citation>
    <scope>NUCLEOTIDE SEQUENCE</scope>
    <source>
        <strain evidence="2">ChiHjej13B12-4958</strain>
    </source>
</reference>
<evidence type="ECO:0000313" key="3">
    <source>
        <dbReference type="Proteomes" id="UP000823858"/>
    </source>
</evidence>
<dbReference type="AlphaFoldDB" id="A0A9D2QE27"/>
<dbReference type="Proteomes" id="UP000823858">
    <property type="component" value="Unassembled WGS sequence"/>
</dbReference>
<protein>
    <submittedName>
        <fullName evidence="2">Uncharacterized protein</fullName>
    </submittedName>
</protein>
<name>A0A9D2QE27_9CORY</name>
<comment type="caution">
    <text evidence="2">The sequence shown here is derived from an EMBL/GenBank/DDBJ whole genome shotgun (WGS) entry which is preliminary data.</text>
</comment>
<evidence type="ECO:0000313" key="2">
    <source>
        <dbReference type="EMBL" id="HJC84865.1"/>
    </source>
</evidence>
<feature type="region of interest" description="Disordered" evidence="1">
    <location>
        <begin position="166"/>
        <end position="187"/>
    </location>
</feature>
<evidence type="ECO:0000256" key="1">
    <source>
        <dbReference type="SAM" id="MobiDB-lite"/>
    </source>
</evidence>
<feature type="region of interest" description="Disordered" evidence="1">
    <location>
        <begin position="45"/>
        <end position="70"/>
    </location>
</feature>